<dbReference type="GO" id="GO:0003676">
    <property type="term" value="F:nucleic acid binding"/>
    <property type="evidence" value="ECO:0007669"/>
    <property type="project" value="InterPro"/>
</dbReference>
<dbReference type="EMBL" id="CP133612">
    <property type="protein sequence ID" value="WMV08564.1"/>
    <property type="molecule type" value="Genomic_DNA"/>
</dbReference>
<gene>
    <name evidence="3" type="ORF">MTR67_001949</name>
</gene>
<dbReference type="InterPro" id="IPR001878">
    <property type="entry name" value="Znf_CCHC"/>
</dbReference>
<reference evidence="3" key="1">
    <citation type="submission" date="2023-08" db="EMBL/GenBank/DDBJ databases">
        <title>A de novo genome assembly of Solanum verrucosum Schlechtendal, a Mexican diploid species geographically isolated from the other diploid A-genome species in potato relatives.</title>
        <authorList>
            <person name="Hosaka K."/>
        </authorList>
    </citation>
    <scope>NUCLEOTIDE SEQUENCE</scope>
    <source>
        <tissue evidence="3">Young leaves</tissue>
    </source>
</reference>
<dbReference type="GO" id="GO:0008270">
    <property type="term" value="F:zinc ion binding"/>
    <property type="evidence" value="ECO:0007669"/>
    <property type="project" value="UniProtKB-KW"/>
</dbReference>
<dbReference type="AlphaFoldDB" id="A0AAF0PP57"/>
<keyword evidence="4" id="KW-1185">Reference proteome</keyword>
<protein>
    <recommendedName>
        <fullName evidence="2">CCHC-type domain-containing protein</fullName>
    </recommendedName>
</protein>
<name>A0AAF0PP57_SOLVR</name>
<dbReference type="Pfam" id="PF00098">
    <property type="entry name" value="zf-CCHC"/>
    <property type="match status" value="1"/>
</dbReference>
<accession>A0AAF0PP57</accession>
<organism evidence="3 4">
    <name type="scientific">Solanum verrucosum</name>
    <dbReference type="NCBI Taxonomy" id="315347"/>
    <lineage>
        <taxon>Eukaryota</taxon>
        <taxon>Viridiplantae</taxon>
        <taxon>Streptophyta</taxon>
        <taxon>Embryophyta</taxon>
        <taxon>Tracheophyta</taxon>
        <taxon>Spermatophyta</taxon>
        <taxon>Magnoliopsida</taxon>
        <taxon>eudicotyledons</taxon>
        <taxon>Gunneridae</taxon>
        <taxon>Pentapetalae</taxon>
        <taxon>asterids</taxon>
        <taxon>lamiids</taxon>
        <taxon>Solanales</taxon>
        <taxon>Solanaceae</taxon>
        <taxon>Solanoideae</taxon>
        <taxon>Solaneae</taxon>
        <taxon>Solanum</taxon>
    </lineage>
</organism>
<dbReference type="InterPro" id="IPR036875">
    <property type="entry name" value="Znf_CCHC_sf"/>
</dbReference>
<sequence length="94" mass="10130">MNKMDLLLSKLVNELTVVESIIKQQTPPSVAYMVGKPVVSSSKPAKAQKKKSCKVVAPGGATGGMANPKGKCYHCKQPGHHKRQCPDNQAKMKN</sequence>
<evidence type="ECO:0000313" key="4">
    <source>
        <dbReference type="Proteomes" id="UP001234989"/>
    </source>
</evidence>
<evidence type="ECO:0000313" key="3">
    <source>
        <dbReference type="EMBL" id="WMV08564.1"/>
    </source>
</evidence>
<keyword evidence="1" id="KW-0479">Metal-binding</keyword>
<proteinExistence type="predicted"/>
<dbReference type="PROSITE" id="PS50158">
    <property type="entry name" value="ZF_CCHC"/>
    <property type="match status" value="1"/>
</dbReference>
<evidence type="ECO:0000259" key="2">
    <source>
        <dbReference type="PROSITE" id="PS50158"/>
    </source>
</evidence>
<evidence type="ECO:0000256" key="1">
    <source>
        <dbReference type="PROSITE-ProRule" id="PRU00047"/>
    </source>
</evidence>
<dbReference type="SUPFAM" id="SSF57756">
    <property type="entry name" value="Retrovirus zinc finger-like domains"/>
    <property type="match status" value="1"/>
</dbReference>
<dbReference type="Gene3D" id="4.10.60.10">
    <property type="entry name" value="Zinc finger, CCHC-type"/>
    <property type="match status" value="1"/>
</dbReference>
<feature type="non-terminal residue" evidence="3">
    <location>
        <position position="94"/>
    </location>
</feature>
<dbReference type="Proteomes" id="UP001234989">
    <property type="component" value="Chromosome 1"/>
</dbReference>
<feature type="domain" description="CCHC-type" evidence="2">
    <location>
        <begin position="71"/>
        <end position="87"/>
    </location>
</feature>
<keyword evidence="1" id="KW-0863">Zinc-finger</keyword>
<keyword evidence="1" id="KW-0862">Zinc</keyword>